<comment type="similarity">
    <text evidence="1 4">Belongs to the aldehyde dehydrogenase family.</text>
</comment>
<dbReference type="InterPro" id="IPR016161">
    <property type="entry name" value="Ald_DH/histidinol_DH"/>
</dbReference>
<dbReference type="AlphaFoldDB" id="A0A0D2NRS5"/>
<dbReference type="InterPro" id="IPR029510">
    <property type="entry name" value="Ald_DH_CS_GLU"/>
</dbReference>
<feature type="active site" evidence="3">
    <location>
        <position position="119"/>
    </location>
</feature>
<evidence type="ECO:0000256" key="4">
    <source>
        <dbReference type="RuleBase" id="RU003345"/>
    </source>
</evidence>
<sequence>MDGPYWAYTHRKPLGVVGAIVPFNFPLAMAAMKLAPALACGNTLVAEQTPLASLLLGQLTLEAGLPPGVVNILSGRGRVAGAALAGHPGVDKVVFTGSTEVGRLVGATAGRNLKPCTLELGGKSPLIVEPDADLDLAVSTAQDANFFHQGQCCTAGSWVFVHEAVYDEFVARSVHAAQHRSVGNPFDEAVQQGPQVSRAQFDKVLGYINTGHKEGAHLVAGGSRIGNKGFFVEPTVFTGVRDDMAIARDEIFGPVQSIMRYRTLDEVIRRANGTHYGLAAGIFSSNLNTVNKLTRALRAGMVWVNCYSVGDSSIPIGGYKDSGMGREKGEDALQHYTQVKAVVQPLRGAAWTAPSKIDYESLAFEALQDVPRKLLIGGKWTDAADRRSIAVFDPRTEAHLIHVAAAGEADVDAAVAAARRAFDEGPWPRMSAKASAGGTERGRVLYRLADLIEQHADELAALETLDVGMPITFSQGLEVPQTVDIFRYYAGWADKIHGKTIPVDGPYWAYTLREPLGVIGQIVPWNFPLIMAAWKLAPALACGNTCVLKVAEQTPLVSLRLGQLALEAGLPPGAVNILPGIGEVAGAALVRHPGIDKVVFTGSTEVGRLVAEAAGRNLKPCTLELGGKSPLIVEADADLGLAVSTAQDAVFFHQGQICCAGSRVFVHEGVYDEFVARSAQAAQHRPVGNPFEAEVLQGPQVDRAQFDKAMRYIDLGRTEGARLAAGGRRGFFVEPTVFTGVRDDMAIAREEIFGPVQSIMSYKSLDEVIRRANATPYGLAAGVFSSNLDTVNTLARALKAGTVWVNCFTVMDSAVPFGGYKDSGMGREKGEDALQHYTQVKAVVQPLKGAAWM</sequence>
<dbReference type="InterPro" id="IPR016160">
    <property type="entry name" value="Ald_DH_CS_CYS"/>
</dbReference>
<dbReference type="PROSITE" id="PS00070">
    <property type="entry name" value="ALDEHYDE_DEHYDR_CYS"/>
    <property type="match status" value="2"/>
</dbReference>
<organism evidence="6 7">
    <name type="scientific">Monoraphidium neglectum</name>
    <dbReference type="NCBI Taxonomy" id="145388"/>
    <lineage>
        <taxon>Eukaryota</taxon>
        <taxon>Viridiplantae</taxon>
        <taxon>Chlorophyta</taxon>
        <taxon>core chlorophytes</taxon>
        <taxon>Chlorophyceae</taxon>
        <taxon>CS clade</taxon>
        <taxon>Sphaeropleales</taxon>
        <taxon>Selenastraceae</taxon>
        <taxon>Monoraphidium</taxon>
    </lineage>
</organism>
<dbReference type="Gene3D" id="3.40.605.10">
    <property type="entry name" value="Aldehyde Dehydrogenase, Chain A, domain 1"/>
    <property type="match status" value="2"/>
</dbReference>
<name>A0A0D2NRS5_9CHLO</name>
<dbReference type="InterPro" id="IPR015590">
    <property type="entry name" value="Aldehyde_DH_dom"/>
</dbReference>
<dbReference type="SUPFAM" id="SSF53720">
    <property type="entry name" value="ALDH-like"/>
    <property type="match status" value="2"/>
</dbReference>
<evidence type="ECO:0000256" key="1">
    <source>
        <dbReference type="ARBA" id="ARBA00009986"/>
    </source>
</evidence>
<dbReference type="FunFam" id="3.40.605.10:FF:000050">
    <property type="entry name" value="Aldehyde dehydrogenase, mitochondrial"/>
    <property type="match status" value="1"/>
</dbReference>
<dbReference type="EC" id="1.2.1.3" evidence="6"/>
<gene>
    <name evidence="6" type="ORF">MNEG_0954</name>
</gene>
<evidence type="ECO:0000259" key="5">
    <source>
        <dbReference type="Pfam" id="PF00171"/>
    </source>
</evidence>
<accession>A0A0D2NRS5</accession>
<dbReference type="EMBL" id="KK100307">
    <property type="protein sequence ID" value="KIZ06991.1"/>
    <property type="molecule type" value="Genomic_DNA"/>
</dbReference>
<dbReference type="KEGG" id="mng:MNEG_0954"/>
<evidence type="ECO:0000256" key="2">
    <source>
        <dbReference type="ARBA" id="ARBA00023002"/>
    </source>
</evidence>
<evidence type="ECO:0000313" key="6">
    <source>
        <dbReference type="EMBL" id="KIZ06991.1"/>
    </source>
</evidence>
<feature type="active site" evidence="3">
    <location>
        <position position="624"/>
    </location>
</feature>
<dbReference type="InterPro" id="IPR016162">
    <property type="entry name" value="Ald_DH_N"/>
</dbReference>
<feature type="domain" description="Aldehyde dehydrogenase" evidence="5">
    <location>
        <begin position="6"/>
        <end position="342"/>
    </location>
</feature>
<dbReference type="STRING" id="145388.A0A0D2NRS5"/>
<dbReference type="RefSeq" id="XP_013906010.1">
    <property type="nucleotide sequence ID" value="XM_014050556.1"/>
</dbReference>
<keyword evidence="2 4" id="KW-0560">Oxidoreductase</keyword>
<dbReference type="GeneID" id="25727072"/>
<dbReference type="PANTHER" id="PTHR11699">
    <property type="entry name" value="ALDEHYDE DEHYDROGENASE-RELATED"/>
    <property type="match status" value="1"/>
</dbReference>
<dbReference type="InterPro" id="IPR016163">
    <property type="entry name" value="Ald_DH_C"/>
</dbReference>
<dbReference type="Proteomes" id="UP000054498">
    <property type="component" value="Unassembled WGS sequence"/>
</dbReference>
<evidence type="ECO:0000313" key="7">
    <source>
        <dbReference type="Proteomes" id="UP000054498"/>
    </source>
</evidence>
<dbReference type="Pfam" id="PF00171">
    <property type="entry name" value="Aldedh"/>
    <property type="match status" value="2"/>
</dbReference>
<proteinExistence type="inferred from homology"/>
<evidence type="ECO:0000256" key="3">
    <source>
        <dbReference type="PROSITE-ProRule" id="PRU10007"/>
    </source>
</evidence>
<dbReference type="OrthoDB" id="310895at2759"/>
<keyword evidence="7" id="KW-1185">Reference proteome</keyword>
<dbReference type="FunFam" id="3.40.309.10:FF:000001">
    <property type="entry name" value="Mitochondrial aldehyde dehydrogenase 2"/>
    <property type="match status" value="2"/>
</dbReference>
<dbReference type="GO" id="GO:0004029">
    <property type="term" value="F:aldehyde dehydrogenase (NAD+) activity"/>
    <property type="evidence" value="ECO:0007669"/>
    <property type="project" value="UniProtKB-EC"/>
</dbReference>
<dbReference type="Gene3D" id="3.40.309.10">
    <property type="entry name" value="Aldehyde Dehydrogenase, Chain A, domain 2"/>
    <property type="match status" value="2"/>
</dbReference>
<protein>
    <submittedName>
        <fullName evidence="6">Aldehyde dehydrogenase (NAD+)</fullName>
        <ecNumber evidence="6">1.2.1.3</ecNumber>
    </submittedName>
</protein>
<dbReference type="PROSITE" id="PS00687">
    <property type="entry name" value="ALDEHYDE_DEHYDR_GLU"/>
    <property type="match status" value="2"/>
</dbReference>
<dbReference type="FunFam" id="3.40.605.10:FF:000026">
    <property type="entry name" value="Aldehyde dehydrogenase, putative"/>
    <property type="match status" value="1"/>
</dbReference>
<reference evidence="6 7" key="1">
    <citation type="journal article" date="2013" name="BMC Genomics">
        <title>Reconstruction of the lipid metabolism for the microalga Monoraphidium neglectum from its genome sequence reveals characteristics suitable for biofuel production.</title>
        <authorList>
            <person name="Bogen C."/>
            <person name="Al-Dilaimi A."/>
            <person name="Albersmeier A."/>
            <person name="Wichmann J."/>
            <person name="Grundmann M."/>
            <person name="Rupp O."/>
            <person name="Lauersen K.J."/>
            <person name="Blifernez-Klassen O."/>
            <person name="Kalinowski J."/>
            <person name="Goesmann A."/>
            <person name="Mussgnug J.H."/>
            <person name="Kruse O."/>
        </authorList>
    </citation>
    <scope>NUCLEOTIDE SEQUENCE [LARGE SCALE GENOMIC DNA]</scope>
    <source>
        <strain evidence="6 7">SAG 48.87</strain>
    </source>
</reference>
<feature type="domain" description="Aldehyde dehydrogenase" evidence="5">
    <location>
        <begin position="380"/>
        <end position="843"/>
    </location>
</feature>